<dbReference type="Proteomes" id="UP000245624">
    <property type="component" value="Unassembled WGS sequence"/>
</dbReference>
<evidence type="ECO:0000313" key="2">
    <source>
        <dbReference type="EMBL" id="PWU66565.1"/>
    </source>
</evidence>
<reference evidence="2 3" key="1">
    <citation type="submission" date="2018-05" db="EMBL/GenBank/DDBJ databases">
        <title>Genomic analysis of Gracilibacillus dipsosauri DD1 reveals novel features of a salt-tolerant amylase.</title>
        <authorList>
            <person name="Deutch C.E."/>
            <person name="Yang S."/>
        </authorList>
    </citation>
    <scope>NUCLEOTIDE SEQUENCE [LARGE SCALE GENOMIC DNA]</scope>
    <source>
        <strain evidence="2 3">DD1</strain>
    </source>
</reference>
<dbReference type="AlphaFoldDB" id="A0A317KSZ6"/>
<name>A0A317KSZ6_9BACI</name>
<comment type="caution">
    <text evidence="2">The sequence shown here is derived from an EMBL/GenBank/DDBJ whole genome shotgun (WGS) entry which is preliminary data.</text>
</comment>
<accession>A0A317KSZ6</accession>
<dbReference type="Gene3D" id="1.10.287.1080">
    <property type="entry name" value="MazG-like"/>
    <property type="match status" value="1"/>
</dbReference>
<dbReference type="OrthoDB" id="706686at2"/>
<organism evidence="2 3">
    <name type="scientific">Gracilibacillus dipsosauri</name>
    <dbReference type="NCBI Taxonomy" id="178340"/>
    <lineage>
        <taxon>Bacteria</taxon>
        <taxon>Bacillati</taxon>
        <taxon>Bacillota</taxon>
        <taxon>Bacilli</taxon>
        <taxon>Bacillales</taxon>
        <taxon>Bacillaceae</taxon>
        <taxon>Gracilibacillus</taxon>
    </lineage>
</organism>
<gene>
    <name evidence="2" type="ORF">DLJ74_19270</name>
</gene>
<feature type="domain" description="NTP pyrophosphohydrolase MazG-like" evidence="1">
    <location>
        <begin position="26"/>
        <end position="88"/>
    </location>
</feature>
<proteinExistence type="predicted"/>
<dbReference type="InterPro" id="IPR004518">
    <property type="entry name" value="MazG-like_dom"/>
</dbReference>
<evidence type="ECO:0000313" key="3">
    <source>
        <dbReference type="Proteomes" id="UP000245624"/>
    </source>
</evidence>
<dbReference type="EMBL" id="QGTD01000021">
    <property type="protein sequence ID" value="PWU66565.1"/>
    <property type="molecule type" value="Genomic_DNA"/>
</dbReference>
<dbReference type="Pfam" id="PF03819">
    <property type="entry name" value="MazG"/>
    <property type="match status" value="1"/>
</dbReference>
<evidence type="ECO:0000259" key="1">
    <source>
        <dbReference type="Pfam" id="PF03819"/>
    </source>
</evidence>
<dbReference type="RefSeq" id="WP_109985700.1">
    <property type="nucleotide sequence ID" value="NZ_QGTD01000021.1"/>
</dbReference>
<sequence>MRNIDKLTGKIEEWAIIRELDRALPEKQMLKLQEEVGELAAGLARGDLDKVVDSIGDVYVVITILSMQLGLDIEECIEEAYKEIKDRTGQLVDGVYVKSEDL</sequence>
<keyword evidence="3" id="KW-1185">Reference proteome</keyword>
<dbReference type="SUPFAM" id="SSF101386">
    <property type="entry name" value="all-alpha NTP pyrophosphatases"/>
    <property type="match status" value="1"/>
</dbReference>
<protein>
    <recommendedName>
        <fullName evidence="1">NTP pyrophosphohydrolase MazG-like domain-containing protein</fullName>
    </recommendedName>
</protein>
<dbReference type="CDD" id="cd11540">
    <property type="entry name" value="NTP-PPase_u3"/>
    <property type="match status" value="1"/>
</dbReference>